<dbReference type="Proteomes" id="UP001163321">
    <property type="component" value="Chromosome 12"/>
</dbReference>
<evidence type="ECO:0000313" key="2">
    <source>
        <dbReference type="Proteomes" id="UP001163321"/>
    </source>
</evidence>
<protein>
    <submittedName>
        <fullName evidence="1">Uncharacterized protein</fullName>
    </submittedName>
</protein>
<keyword evidence="2" id="KW-1185">Reference proteome</keyword>
<evidence type="ECO:0000313" key="1">
    <source>
        <dbReference type="EMBL" id="KAI9918748.1"/>
    </source>
</evidence>
<proteinExistence type="predicted"/>
<gene>
    <name evidence="1" type="ORF">PsorP6_012174</name>
</gene>
<sequence length="64" mass="7706">MLLFHLDKIRFNQQKIEQPASTEPWWRLMLASHAVPTKWRKMGRVFAKDNSHMHYRHCLKISCG</sequence>
<name>A0ACC0WKY9_9STRA</name>
<comment type="caution">
    <text evidence="1">The sequence shown here is derived from an EMBL/GenBank/DDBJ whole genome shotgun (WGS) entry which is preliminary data.</text>
</comment>
<reference evidence="1 2" key="1">
    <citation type="journal article" date="2022" name="bioRxiv">
        <title>The genome of the oomycete Peronosclerospora sorghi, a cosmopolitan pathogen of maize and sorghum, is inflated with dispersed pseudogenes.</title>
        <authorList>
            <person name="Fletcher K."/>
            <person name="Martin F."/>
            <person name="Isakeit T."/>
            <person name="Cavanaugh K."/>
            <person name="Magill C."/>
            <person name="Michelmore R."/>
        </authorList>
    </citation>
    <scope>NUCLEOTIDE SEQUENCE [LARGE SCALE GENOMIC DNA]</scope>
    <source>
        <strain evidence="1">P6</strain>
    </source>
</reference>
<accession>A0ACC0WKY9</accession>
<organism evidence="1 2">
    <name type="scientific">Peronosclerospora sorghi</name>
    <dbReference type="NCBI Taxonomy" id="230839"/>
    <lineage>
        <taxon>Eukaryota</taxon>
        <taxon>Sar</taxon>
        <taxon>Stramenopiles</taxon>
        <taxon>Oomycota</taxon>
        <taxon>Peronosporomycetes</taxon>
        <taxon>Peronosporales</taxon>
        <taxon>Peronosporaceae</taxon>
        <taxon>Peronosclerospora</taxon>
    </lineage>
</organism>
<dbReference type="EMBL" id="CM047591">
    <property type="protein sequence ID" value="KAI9918748.1"/>
    <property type="molecule type" value="Genomic_DNA"/>
</dbReference>